<dbReference type="Gene3D" id="3.90.1150.10">
    <property type="entry name" value="Aspartate Aminotransferase, domain 1"/>
    <property type="match status" value="1"/>
</dbReference>
<evidence type="ECO:0000256" key="1">
    <source>
        <dbReference type="ARBA" id="ARBA00001933"/>
    </source>
</evidence>
<keyword evidence="10" id="KW-1185">Reference proteome</keyword>
<keyword evidence="6" id="KW-0411">Iron-sulfur</keyword>
<dbReference type="GO" id="GO:0046872">
    <property type="term" value="F:metal ion binding"/>
    <property type="evidence" value="ECO:0007669"/>
    <property type="project" value="UniProtKB-KW"/>
</dbReference>
<dbReference type="GO" id="GO:0051536">
    <property type="term" value="F:iron-sulfur cluster binding"/>
    <property type="evidence" value="ECO:0007669"/>
    <property type="project" value="UniProtKB-KW"/>
</dbReference>
<dbReference type="GO" id="GO:0031071">
    <property type="term" value="F:cysteine desulfurase activity"/>
    <property type="evidence" value="ECO:0007669"/>
    <property type="project" value="UniProtKB-ARBA"/>
</dbReference>
<keyword evidence="3" id="KW-0479">Metal-binding</keyword>
<evidence type="ECO:0000256" key="6">
    <source>
        <dbReference type="ARBA" id="ARBA00023014"/>
    </source>
</evidence>
<dbReference type="InterPro" id="IPR015422">
    <property type="entry name" value="PyrdxlP-dep_Trfase_small"/>
</dbReference>
<protein>
    <submittedName>
        <fullName evidence="9">Cysteine desulfurase</fullName>
    </submittedName>
</protein>
<evidence type="ECO:0000313" key="9">
    <source>
        <dbReference type="EMBL" id="SEF40905.1"/>
    </source>
</evidence>
<dbReference type="EMBL" id="FNUL01000001">
    <property type="protein sequence ID" value="SEF40905.1"/>
    <property type="molecule type" value="Genomic_DNA"/>
</dbReference>
<dbReference type="PROSITE" id="PS00595">
    <property type="entry name" value="AA_TRANSFER_CLASS_5"/>
    <property type="match status" value="1"/>
</dbReference>
<gene>
    <name evidence="9" type="ORF">SAMN05216537_101245</name>
</gene>
<evidence type="ECO:0000256" key="2">
    <source>
        <dbReference type="ARBA" id="ARBA00006490"/>
    </source>
</evidence>
<comment type="cofactor">
    <cofactor evidence="1 7">
        <name>pyridoxal 5'-phosphate</name>
        <dbReference type="ChEBI" id="CHEBI:597326"/>
    </cofactor>
</comment>
<evidence type="ECO:0000259" key="8">
    <source>
        <dbReference type="Pfam" id="PF00266"/>
    </source>
</evidence>
<reference evidence="9 10" key="1">
    <citation type="submission" date="2016-10" db="EMBL/GenBank/DDBJ databases">
        <authorList>
            <person name="de Groot N.N."/>
        </authorList>
    </citation>
    <scope>NUCLEOTIDE SEQUENCE [LARGE SCALE GENOMIC DNA]</scope>
    <source>
        <strain evidence="9 10">D15d</strain>
    </source>
</reference>
<dbReference type="PANTHER" id="PTHR11601">
    <property type="entry name" value="CYSTEINE DESULFURYLASE FAMILY MEMBER"/>
    <property type="match status" value="1"/>
</dbReference>
<organism evidence="9 10">
    <name type="scientific">Lachnospira multipara</name>
    <dbReference type="NCBI Taxonomy" id="28051"/>
    <lineage>
        <taxon>Bacteria</taxon>
        <taxon>Bacillati</taxon>
        <taxon>Bacillota</taxon>
        <taxon>Clostridia</taxon>
        <taxon>Lachnospirales</taxon>
        <taxon>Lachnospiraceae</taxon>
        <taxon>Lachnospira</taxon>
    </lineage>
</organism>
<keyword evidence="5" id="KW-0408">Iron</keyword>
<evidence type="ECO:0000256" key="4">
    <source>
        <dbReference type="ARBA" id="ARBA00022898"/>
    </source>
</evidence>
<dbReference type="RefSeq" id="WP_027430644.1">
    <property type="nucleotide sequence ID" value="NZ_FNUL01000001.1"/>
</dbReference>
<dbReference type="InterPro" id="IPR015424">
    <property type="entry name" value="PyrdxlP-dep_Trfase"/>
</dbReference>
<name>A0A1H5RRH0_9FIRM</name>
<dbReference type="InterPro" id="IPR016454">
    <property type="entry name" value="Cysteine_dSase"/>
</dbReference>
<dbReference type="FunFam" id="3.40.640.10:FF:000084">
    <property type="entry name" value="IscS-like cysteine desulfurase"/>
    <property type="match status" value="1"/>
</dbReference>
<evidence type="ECO:0000256" key="7">
    <source>
        <dbReference type="RuleBase" id="RU004504"/>
    </source>
</evidence>
<proteinExistence type="inferred from homology"/>
<dbReference type="Pfam" id="PF00266">
    <property type="entry name" value="Aminotran_5"/>
    <property type="match status" value="1"/>
</dbReference>
<evidence type="ECO:0000256" key="3">
    <source>
        <dbReference type="ARBA" id="ARBA00022723"/>
    </source>
</evidence>
<dbReference type="SUPFAM" id="SSF53383">
    <property type="entry name" value="PLP-dependent transferases"/>
    <property type="match status" value="1"/>
</dbReference>
<accession>A0A1H5RRH0</accession>
<evidence type="ECO:0000313" key="10">
    <source>
        <dbReference type="Proteomes" id="UP000236726"/>
    </source>
</evidence>
<dbReference type="InterPro" id="IPR000192">
    <property type="entry name" value="Aminotrans_V_dom"/>
</dbReference>
<dbReference type="Gene3D" id="1.10.260.50">
    <property type="match status" value="1"/>
</dbReference>
<dbReference type="Gene3D" id="3.40.640.10">
    <property type="entry name" value="Type I PLP-dependent aspartate aminotransferase-like (Major domain)"/>
    <property type="match status" value="1"/>
</dbReference>
<dbReference type="AlphaFoldDB" id="A0A1H5RRH0"/>
<dbReference type="InterPro" id="IPR015421">
    <property type="entry name" value="PyrdxlP-dep_Trfase_major"/>
</dbReference>
<evidence type="ECO:0000256" key="5">
    <source>
        <dbReference type="ARBA" id="ARBA00023004"/>
    </source>
</evidence>
<sequence length="385" mass="42471">MEAYLDNSATTRTADPVVQIMIEAMQVNYGNPSAKHIKGVEAESYVKEAASIIAKSLKVLDKEILFTSGGTESNNTAIIGTAMANKRKGNHLIVSSVEHASVKEPFNFLEREGFRVTYLPVNSEGIVDLEALKEALDEETILVSCMHVNNEIGAIEPIEEIGRIVKEYNPDIIYHVDAIQSYGKFRIYPKKLGIDLLSVSGHKIHGPKGSGFLYIKDKTRIKPIIYGGGQQKGMRSGTENVPAIAGLGKAVELIYNSDFDKKIEHLYEVKDHLIDGLEKMEDVQINSKRDGESAPQIVSASFKDVRAEVLLHALEEKNIFVSSGSACSSNKPGLSNTLVAIGLANNLLDSTIRFSFNYETSIEEIDYALEVLNTLVPQLRRFVRK</sequence>
<comment type="similarity">
    <text evidence="2">Belongs to the class-V pyridoxal-phosphate-dependent aminotransferase family. NifS/IscS subfamily.</text>
</comment>
<feature type="domain" description="Aminotransferase class V" evidence="8">
    <location>
        <begin position="4"/>
        <end position="367"/>
    </location>
</feature>
<dbReference type="PIRSF" id="PIRSF005572">
    <property type="entry name" value="NifS"/>
    <property type="match status" value="1"/>
</dbReference>
<dbReference type="InterPro" id="IPR020578">
    <property type="entry name" value="Aminotrans_V_PyrdxlP_BS"/>
</dbReference>
<dbReference type="Proteomes" id="UP000236726">
    <property type="component" value="Unassembled WGS sequence"/>
</dbReference>
<keyword evidence="4" id="KW-0663">Pyridoxal phosphate</keyword>
<dbReference type="PANTHER" id="PTHR11601:SF50">
    <property type="entry name" value="CYSTEINE DESULFURASE ISCS 2-RELATED"/>
    <property type="match status" value="1"/>
</dbReference>
<dbReference type="STRING" id="1410661.GCA_000702205_00211"/>